<evidence type="ECO:0000256" key="3">
    <source>
        <dbReference type="ARBA" id="ARBA00008281"/>
    </source>
</evidence>
<comment type="subcellular location">
    <subcellularLocation>
        <location evidence="10">Cell inner membrane</location>
    </subcellularLocation>
    <subcellularLocation>
        <location evidence="2">Cell membrane</location>
        <topology evidence="2">Single-pass membrane protein</topology>
    </subcellularLocation>
</comment>
<accession>A0ABQ2WLY1</accession>
<evidence type="ECO:0000313" key="11">
    <source>
        <dbReference type="EMBL" id="GGW63187.1"/>
    </source>
</evidence>
<evidence type="ECO:0000256" key="6">
    <source>
        <dbReference type="ARBA" id="ARBA00022692"/>
    </source>
</evidence>
<dbReference type="Proteomes" id="UP000634667">
    <property type="component" value="Unassembled WGS sequence"/>
</dbReference>
<evidence type="ECO:0000313" key="12">
    <source>
        <dbReference type="Proteomes" id="UP000634667"/>
    </source>
</evidence>
<keyword evidence="8 10" id="KW-1133">Transmembrane helix</keyword>
<evidence type="ECO:0000256" key="10">
    <source>
        <dbReference type="RuleBase" id="RU364125"/>
    </source>
</evidence>
<comment type="caution">
    <text evidence="11">The sequence shown here is derived from an EMBL/GenBank/DDBJ whole genome shotgun (WGS) entry which is preliminary data.</text>
</comment>
<dbReference type="NCBIfam" id="NF004285">
    <property type="entry name" value="PRK05696.1"/>
    <property type="match status" value="1"/>
</dbReference>
<keyword evidence="4" id="KW-1003">Cell membrane</keyword>
<name>A0ABQ2WLY1_9ALTE</name>
<evidence type="ECO:0000256" key="2">
    <source>
        <dbReference type="ARBA" id="ARBA00004162"/>
    </source>
</evidence>
<organism evidence="11 12">
    <name type="scientific">Alishewanella tabrizica</name>
    <dbReference type="NCBI Taxonomy" id="671278"/>
    <lineage>
        <taxon>Bacteria</taxon>
        <taxon>Pseudomonadati</taxon>
        <taxon>Pseudomonadota</taxon>
        <taxon>Gammaproteobacteria</taxon>
        <taxon>Alteromonadales</taxon>
        <taxon>Alteromonadaceae</taxon>
        <taxon>Alishewanella</taxon>
    </lineage>
</organism>
<reference evidence="12" key="1">
    <citation type="journal article" date="2019" name="Int. J. Syst. Evol. Microbiol.">
        <title>The Global Catalogue of Microorganisms (GCM) 10K type strain sequencing project: providing services to taxonomists for standard genome sequencing and annotation.</title>
        <authorList>
            <consortium name="The Broad Institute Genomics Platform"/>
            <consortium name="The Broad Institute Genome Sequencing Center for Infectious Disease"/>
            <person name="Wu L."/>
            <person name="Ma J."/>
        </authorList>
    </citation>
    <scope>NUCLEOTIDE SEQUENCE [LARGE SCALE GENOMIC DNA]</scope>
    <source>
        <strain evidence="12">KCTC 23723</strain>
    </source>
</reference>
<evidence type="ECO:0000256" key="7">
    <source>
        <dbReference type="ARBA" id="ARBA00022779"/>
    </source>
</evidence>
<dbReference type="PANTHER" id="PTHR35091:SF2">
    <property type="entry name" value="FLAGELLAR PROTEIN FLIL"/>
    <property type="match status" value="1"/>
</dbReference>
<keyword evidence="11" id="KW-0969">Cilium</keyword>
<keyword evidence="6 10" id="KW-0812">Transmembrane</keyword>
<keyword evidence="5 10" id="KW-0145">Chemotaxis</keyword>
<dbReference type="Pfam" id="PF03748">
    <property type="entry name" value="FliL"/>
    <property type="match status" value="1"/>
</dbReference>
<keyword evidence="7 10" id="KW-0283">Flagellar rotation</keyword>
<keyword evidence="9 10" id="KW-0472">Membrane</keyword>
<gene>
    <name evidence="11" type="primary">fliL</name>
    <name evidence="11" type="ORF">GCM10008111_19010</name>
</gene>
<sequence length="173" mass="18153">MAENDLEIVDNSGKKKKLMLIIGIVVLLAGGAGAYFFLMGGETAPEVTDTASETVTDGAAAAGGATQGTALYVQLPRPFVFNVAGASRDRMVQIRVQLMVRGEANQGLALRHIPLIEGSLLATFSASNADELITATGKEELKNKALIELQNAMLDVVGSVVVAEVLFTGFVMQ</sequence>
<evidence type="ECO:0000256" key="5">
    <source>
        <dbReference type="ARBA" id="ARBA00022500"/>
    </source>
</evidence>
<keyword evidence="11" id="KW-0966">Cell projection</keyword>
<evidence type="ECO:0000256" key="8">
    <source>
        <dbReference type="ARBA" id="ARBA00022989"/>
    </source>
</evidence>
<evidence type="ECO:0000256" key="4">
    <source>
        <dbReference type="ARBA" id="ARBA00022475"/>
    </source>
</evidence>
<evidence type="ECO:0000256" key="1">
    <source>
        <dbReference type="ARBA" id="ARBA00002254"/>
    </source>
</evidence>
<keyword evidence="12" id="KW-1185">Reference proteome</keyword>
<comment type="similarity">
    <text evidence="3 10">Belongs to the FliL family.</text>
</comment>
<evidence type="ECO:0000256" key="9">
    <source>
        <dbReference type="ARBA" id="ARBA00023136"/>
    </source>
</evidence>
<protein>
    <recommendedName>
        <fullName evidence="10">Flagellar protein FliL</fullName>
    </recommendedName>
</protein>
<feature type="transmembrane region" description="Helical" evidence="10">
    <location>
        <begin position="18"/>
        <end position="38"/>
    </location>
</feature>
<dbReference type="InterPro" id="IPR005503">
    <property type="entry name" value="FliL"/>
</dbReference>
<dbReference type="RefSeq" id="WP_189482878.1">
    <property type="nucleotide sequence ID" value="NZ_BMYR01000007.1"/>
</dbReference>
<dbReference type="PANTHER" id="PTHR35091">
    <property type="entry name" value="FLAGELLAR PROTEIN FLIL"/>
    <property type="match status" value="1"/>
</dbReference>
<proteinExistence type="inferred from homology"/>
<dbReference type="EMBL" id="BMYR01000007">
    <property type="protein sequence ID" value="GGW63187.1"/>
    <property type="molecule type" value="Genomic_DNA"/>
</dbReference>
<comment type="function">
    <text evidence="1 10">Controls the rotational direction of flagella during chemotaxis.</text>
</comment>
<keyword evidence="11" id="KW-0282">Flagellum</keyword>
<keyword evidence="10" id="KW-0997">Cell inner membrane</keyword>